<dbReference type="SUPFAM" id="SSF47413">
    <property type="entry name" value="lambda repressor-like DNA-binding domains"/>
    <property type="match status" value="1"/>
</dbReference>
<dbReference type="RefSeq" id="WP_160560881.1">
    <property type="nucleotide sequence ID" value="NZ_QZDT01000025.1"/>
</dbReference>
<dbReference type="InterPro" id="IPR010982">
    <property type="entry name" value="Lambda_DNA-bd_dom_sf"/>
</dbReference>
<dbReference type="GO" id="GO:0003677">
    <property type="term" value="F:DNA binding"/>
    <property type="evidence" value="ECO:0007669"/>
    <property type="project" value="InterPro"/>
</dbReference>
<comment type="caution">
    <text evidence="1">The sequence shown here is derived from an EMBL/GenBank/DDBJ whole genome shotgun (WGS) entry which is preliminary data.</text>
</comment>
<dbReference type="EMBL" id="QZDT01000025">
    <property type="protein sequence ID" value="NBJ93825.1"/>
    <property type="molecule type" value="Genomic_DNA"/>
</dbReference>
<proteinExistence type="predicted"/>
<organism evidence="1 2">
    <name type="scientific">Parablautia muri</name>
    <dbReference type="NCBI Taxonomy" id="2320879"/>
    <lineage>
        <taxon>Bacteria</taxon>
        <taxon>Bacillati</taxon>
        <taxon>Bacillota</taxon>
        <taxon>Clostridia</taxon>
        <taxon>Lachnospirales</taxon>
        <taxon>Lachnospiraceae</taxon>
        <taxon>Parablautia</taxon>
    </lineage>
</organism>
<sequence length="79" mass="9636">MMQQVNAPLDGFWDRLDEEIRRQNKSKLEIARKCRFNRKTLYRPKQNNRYIRVVYLARLCVELKVSADYLLFGEERRSV</sequence>
<name>A0A9X5BGW3_9FIRM</name>
<evidence type="ECO:0000313" key="1">
    <source>
        <dbReference type="EMBL" id="NBJ93825.1"/>
    </source>
</evidence>
<keyword evidence="2" id="KW-1185">Reference proteome</keyword>
<gene>
    <name evidence="1" type="ORF">D5281_14770</name>
</gene>
<dbReference type="AlphaFoldDB" id="A0A9X5BGW3"/>
<evidence type="ECO:0000313" key="2">
    <source>
        <dbReference type="Proteomes" id="UP001154420"/>
    </source>
</evidence>
<protein>
    <submittedName>
        <fullName evidence="1">Uncharacterized protein</fullName>
    </submittedName>
</protein>
<dbReference type="OrthoDB" id="9852336at2"/>
<reference evidence="1" key="1">
    <citation type="submission" date="2018-09" db="EMBL/GenBank/DDBJ databases">
        <title>Murine metabolic-syndrome-specific gut microbial biobank.</title>
        <authorList>
            <person name="Liu C."/>
        </authorList>
    </citation>
    <scope>NUCLEOTIDE SEQUENCE</scope>
    <source>
        <strain evidence="1">D42-62</strain>
    </source>
</reference>
<accession>A0A9X5BGW3</accession>
<dbReference type="Proteomes" id="UP001154420">
    <property type="component" value="Unassembled WGS sequence"/>
</dbReference>